<comment type="caution">
    <text evidence="2">The sequence shown here is derived from an EMBL/GenBank/DDBJ whole genome shotgun (WGS) entry which is preliminary data.</text>
</comment>
<keyword evidence="1" id="KW-0732">Signal</keyword>
<accession>A0A3N0CFQ9</accession>
<evidence type="ECO:0000256" key="1">
    <source>
        <dbReference type="SAM" id="SignalP"/>
    </source>
</evidence>
<dbReference type="AlphaFoldDB" id="A0A3N0CFQ9"/>
<keyword evidence="3" id="KW-1185">Reference proteome</keyword>
<evidence type="ECO:0000313" key="3">
    <source>
        <dbReference type="Proteomes" id="UP000267128"/>
    </source>
</evidence>
<reference evidence="2 3" key="1">
    <citation type="submission" date="2018-11" db="EMBL/GenBank/DDBJ databases">
        <authorList>
            <person name="Li F."/>
        </authorList>
    </citation>
    <scope>NUCLEOTIDE SEQUENCE [LARGE SCALE GENOMIC DNA]</scope>
    <source>
        <strain evidence="2 3">Gsoil 097</strain>
    </source>
</reference>
<name>A0A3N0CFQ9_9ACTN</name>
<evidence type="ECO:0000313" key="2">
    <source>
        <dbReference type="EMBL" id="RNL62294.1"/>
    </source>
</evidence>
<proteinExistence type="predicted"/>
<organism evidence="2 3">
    <name type="scientific">Nocardioides marmoriginsengisoli</name>
    <dbReference type="NCBI Taxonomy" id="661483"/>
    <lineage>
        <taxon>Bacteria</taxon>
        <taxon>Bacillati</taxon>
        <taxon>Actinomycetota</taxon>
        <taxon>Actinomycetes</taxon>
        <taxon>Propionibacteriales</taxon>
        <taxon>Nocardioidaceae</taxon>
        <taxon>Nocardioides</taxon>
    </lineage>
</organism>
<dbReference type="Proteomes" id="UP000267128">
    <property type="component" value="Unassembled WGS sequence"/>
</dbReference>
<dbReference type="EMBL" id="RJSE01000007">
    <property type="protein sequence ID" value="RNL62294.1"/>
    <property type="molecule type" value="Genomic_DNA"/>
</dbReference>
<sequence>MRKLIVVAVTAALVLVPLTAEAKTNAKKAYGVTATVSATTSEVGRTVKVAGKVVGKGAAGKKVDIQRKNGAGRWATVARAKVSKRNLYVARVKMTNGGKTSIRVIMPATRSARTGVSAVRNVTTYRWLSMVQQSAIVSGGMIHDTTGKIKGTSYPHSIALLGGGMVVKANKLCTRFSTTLGFDDSSTVAPDSTFGASFGDPTTGGPIVDKTVKAGERIPVQAAIGSMVYFAAFGGTSSSTPQYPIIGSPRLYCAADALPTVRPSEIDLIVS</sequence>
<feature type="chain" id="PRO_5018013134" evidence="1">
    <location>
        <begin position="23"/>
        <end position="271"/>
    </location>
</feature>
<protein>
    <submittedName>
        <fullName evidence="2">Uncharacterized protein</fullName>
    </submittedName>
</protein>
<dbReference type="OrthoDB" id="3745606at2"/>
<dbReference type="RefSeq" id="WP_123227591.1">
    <property type="nucleotide sequence ID" value="NZ_RJSE01000007.1"/>
</dbReference>
<gene>
    <name evidence="2" type="ORF">EFK50_10960</name>
</gene>
<feature type="signal peptide" evidence="1">
    <location>
        <begin position="1"/>
        <end position="22"/>
    </location>
</feature>